<gene>
    <name evidence="2" type="ORF">AGR7A_Cc160052</name>
</gene>
<feature type="region of interest" description="Disordered" evidence="1">
    <location>
        <begin position="36"/>
        <end position="66"/>
    </location>
</feature>
<evidence type="ECO:0000313" key="2">
    <source>
        <dbReference type="EMBL" id="CVI55081.1"/>
    </source>
</evidence>
<comment type="caution">
    <text evidence="2">The sequence shown here is derived from an EMBL/GenBank/DDBJ whole genome shotgun (WGS) entry which is preliminary data.</text>
</comment>
<dbReference type="AlphaFoldDB" id="A0A1S7TKK6"/>
<evidence type="ECO:0000313" key="3">
    <source>
        <dbReference type="Proteomes" id="UP000192140"/>
    </source>
</evidence>
<protein>
    <submittedName>
        <fullName evidence="2">Uncharacterized protein</fullName>
    </submittedName>
</protein>
<reference evidence="2" key="1">
    <citation type="submission" date="2016-01" db="EMBL/GenBank/DDBJ databases">
        <authorList>
            <person name="Regsiter A."/>
            <person name="william w."/>
        </authorList>
    </citation>
    <scope>NUCLEOTIDE SEQUENCE</scope>
    <source>
        <strain evidence="2">NCPPB 1641</strain>
    </source>
</reference>
<organism evidence="2 3">
    <name type="scientific">Agrobacterium deltaense NCPPB 1641</name>
    <dbReference type="NCBI Taxonomy" id="1183425"/>
    <lineage>
        <taxon>Bacteria</taxon>
        <taxon>Pseudomonadati</taxon>
        <taxon>Pseudomonadota</taxon>
        <taxon>Alphaproteobacteria</taxon>
        <taxon>Hyphomicrobiales</taxon>
        <taxon>Rhizobiaceae</taxon>
        <taxon>Rhizobium/Agrobacterium group</taxon>
        <taxon>Agrobacterium</taxon>
    </lineage>
</organism>
<proteinExistence type="predicted"/>
<accession>A0A1S7TKK6</accession>
<dbReference type="EMBL" id="FCNP01000008">
    <property type="protein sequence ID" value="CVI55081.1"/>
    <property type="molecule type" value="Genomic_DNA"/>
</dbReference>
<evidence type="ECO:0000256" key="1">
    <source>
        <dbReference type="SAM" id="MobiDB-lite"/>
    </source>
</evidence>
<sequence length="66" mass="7327">MAETEGRSWWWNAGNVRGKDHFAKGGAPPLAKYGMVKDPAAQRIRPTPTSTEAQPGNRPRQNIPDR</sequence>
<name>A0A1S7TKK6_9HYPH</name>
<keyword evidence="3" id="KW-1185">Reference proteome</keyword>
<dbReference type="Proteomes" id="UP000192140">
    <property type="component" value="Unassembled WGS sequence"/>
</dbReference>